<feature type="region of interest" description="Disordered" evidence="1">
    <location>
        <begin position="185"/>
        <end position="220"/>
    </location>
</feature>
<proteinExistence type="predicted"/>
<name>A0ABQ9JKK6_9CUCU</name>
<comment type="caution">
    <text evidence="2">The sequence shown here is derived from an EMBL/GenBank/DDBJ whole genome shotgun (WGS) entry which is preliminary data.</text>
</comment>
<dbReference type="Proteomes" id="UP001162164">
    <property type="component" value="Unassembled WGS sequence"/>
</dbReference>
<evidence type="ECO:0000256" key="1">
    <source>
        <dbReference type="SAM" id="MobiDB-lite"/>
    </source>
</evidence>
<evidence type="ECO:0000313" key="3">
    <source>
        <dbReference type="Proteomes" id="UP001162164"/>
    </source>
</evidence>
<accession>A0ABQ9JKK6</accession>
<gene>
    <name evidence="2" type="ORF">NQ317_002906</name>
</gene>
<keyword evidence="3" id="KW-1185">Reference proteome</keyword>
<sequence>MRIELAPYPTSGLQTPLAQLQQQTEMWHNFHGDMRPRLSGNPYMVQEIPPPYQHQPSPPLSIPSPMMMDTHRQTPHVFHPVNCASMPITPPLSNISMTPPHSNENVPPDDGLHQNQMAKSTQEESYDSKQMMESVQPLMENRNLQQNDSFVPIYGGQIAPQQFEKMEEVKMKKVRLCVPAVPPQIRASTKKPSPKPLPDFNEAFGSTERGRFQSPPDPRLAPNKGYLDFFYEDSSQIKFEDFQI</sequence>
<reference evidence="2" key="1">
    <citation type="journal article" date="2023" name="Insect Mol. Biol.">
        <title>Genome sequencing provides insights into the evolution of gene families encoding plant cell wall-degrading enzymes in longhorned beetles.</title>
        <authorList>
            <person name="Shin N.R."/>
            <person name="Okamura Y."/>
            <person name="Kirsch R."/>
            <person name="Pauchet Y."/>
        </authorList>
    </citation>
    <scope>NUCLEOTIDE SEQUENCE</scope>
    <source>
        <strain evidence="2">MMC_N1</strain>
    </source>
</reference>
<protein>
    <submittedName>
        <fullName evidence="2">Uncharacterized protein</fullName>
    </submittedName>
</protein>
<feature type="region of interest" description="Disordered" evidence="1">
    <location>
        <begin position="98"/>
        <end position="123"/>
    </location>
</feature>
<organism evidence="2 3">
    <name type="scientific">Molorchus minor</name>
    <dbReference type="NCBI Taxonomy" id="1323400"/>
    <lineage>
        <taxon>Eukaryota</taxon>
        <taxon>Metazoa</taxon>
        <taxon>Ecdysozoa</taxon>
        <taxon>Arthropoda</taxon>
        <taxon>Hexapoda</taxon>
        <taxon>Insecta</taxon>
        <taxon>Pterygota</taxon>
        <taxon>Neoptera</taxon>
        <taxon>Endopterygota</taxon>
        <taxon>Coleoptera</taxon>
        <taxon>Polyphaga</taxon>
        <taxon>Cucujiformia</taxon>
        <taxon>Chrysomeloidea</taxon>
        <taxon>Cerambycidae</taxon>
        <taxon>Lamiinae</taxon>
        <taxon>Monochamini</taxon>
        <taxon>Molorchus</taxon>
    </lineage>
</organism>
<dbReference type="EMBL" id="JAPWTJ010000492">
    <property type="protein sequence ID" value="KAJ8977932.1"/>
    <property type="molecule type" value="Genomic_DNA"/>
</dbReference>
<evidence type="ECO:0000313" key="2">
    <source>
        <dbReference type="EMBL" id="KAJ8977932.1"/>
    </source>
</evidence>